<feature type="region of interest" description="Disordered" evidence="1">
    <location>
        <begin position="1"/>
        <end position="37"/>
    </location>
</feature>
<organism evidence="2 3">
    <name type="scientific">Polytolypa hystricis (strain UAMH7299)</name>
    <dbReference type="NCBI Taxonomy" id="1447883"/>
    <lineage>
        <taxon>Eukaryota</taxon>
        <taxon>Fungi</taxon>
        <taxon>Dikarya</taxon>
        <taxon>Ascomycota</taxon>
        <taxon>Pezizomycotina</taxon>
        <taxon>Eurotiomycetes</taxon>
        <taxon>Eurotiomycetidae</taxon>
        <taxon>Onygenales</taxon>
        <taxon>Onygenales incertae sedis</taxon>
        <taxon>Polytolypa</taxon>
    </lineage>
</organism>
<feature type="region of interest" description="Disordered" evidence="1">
    <location>
        <begin position="152"/>
        <end position="191"/>
    </location>
</feature>
<evidence type="ECO:0000313" key="2">
    <source>
        <dbReference type="EMBL" id="PGG96984.1"/>
    </source>
</evidence>
<evidence type="ECO:0000256" key="1">
    <source>
        <dbReference type="SAM" id="MobiDB-lite"/>
    </source>
</evidence>
<dbReference type="Proteomes" id="UP000224634">
    <property type="component" value="Unassembled WGS sequence"/>
</dbReference>
<feature type="compositionally biased region" description="Acidic residues" evidence="1">
    <location>
        <begin position="8"/>
        <end position="26"/>
    </location>
</feature>
<dbReference type="AlphaFoldDB" id="A0A2B7WK25"/>
<reference evidence="2 3" key="1">
    <citation type="submission" date="2017-10" db="EMBL/GenBank/DDBJ databases">
        <title>Comparative genomics in systemic dimorphic fungi from Ajellomycetaceae.</title>
        <authorList>
            <person name="Munoz J.F."/>
            <person name="Mcewen J.G."/>
            <person name="Clay O.K."/>
            <person name="Cuomo C.A."/>
        </authorList>
    </citation>
    <scope>NUCLEOTIDE SEQUENCE [LARGE SCALE GENOMIC DNA]</scope>
    <source>
        <strain evidence="2 3">UAMH7299</strain>
    </source>
</reference>
<comment type="caution">
    <text evidence="2">The sequence shown here is derived from an EMBL/GenBank/DDBJ whole genome shotgun (WGS) entry which is preliminary data.</text>
</comment>
<feature type="compositionally biased region" description="Polar residues" evidence="1">
    <location>
        <begin position="164"/>
        <end position="179"/>
    </location>
</feature>
<protein>
    <submittedName>
        <fullName evidence="2">Uncharacterized protein</fullName>
    </submittedName>
</protein>
<proteinExistence type="predicted"/>
<name>A0A2B7WK25_POLH7</name>
<dbReference type="STRING" id="1447883.A0A2B7WK25"/>
<accession>A0A2B7WK25</accession>
<evidence type="ECO:0000313" key="3">
    <source>
        <dbReference type="Proteomes" id="UP000224634"/>
    </source>
</evidence>
<sequence length="532" mass="60055">MFHQPEPNDVEMSEPVPPEEPEEPEEPEKPSQPPHLHFENLPVEIHEAVLDHLFGVRASTLSSISPPKSNSSSWNKALRHPRRKALSDLALVSPAWRRLVQERIYRHIRMEGTTDAFQDCADWFAIHSHLAPYVRHIEIWIPVLGDRTPKMHPLHRTRRDTGNDAASLSDITLPRQSTDSSSDSASSSGAAGGVLAAGGRNATLQQIFYHISCFFPDARILTLEVCHCKKPPMIRYFDSDPWGQSDQEHLEVLPKIHTFVMEGAWNVMRDYQHWRTLSRALPNLREWQCAYAKPKLESLATISRILTNMPKQLTRLNISLEGFYSKSGAQMHWFDAPQSDQHLCRLLGEIAPQLESLTFTGKVCATLFTNIRAETLRSGSKSRLKSINLAVKACCREARNEDGSPILNELSGVTNMNFINAFERMILAAVRSLDALTAIEYMRIRFIDLDSACGLLNPYFQLVGDKCSGLWSETILETLHTAHPTARFEELSDGILPQYGINSQTGTRLFPRTLPRSIKASMYKIIADKSKT</sequence>
<dbReference type="OrthoDB" id="5281682at2759"/>
<gene>
    <name evidence="2" type="ORF">AJ80_09757</name>
</gene>
<keyword evidence="3" id="KW-1185">Reference proteome</keyword>
<feature type="compositionally biased region" description="Low complexity" evidence="1">
    <location>
        <begin position="180"/>
        <end position="189"/>
    </location>
</feature>
<dbReference type="EMBL" id="PDNA01000338">
    <property type="protein sequence ID" value="PGG96984.1"/>
    <property type="molecule type" value="Genomic_DNA"/>
</dbReference>